<feature type="domain" description="EF-hand" evidence="3">
    <location>
        <begin position="12"/>
        <end position="47"/>
    </location>
</feature>
<dbReference type="GO" id="GO:0051301">
    <property type="term" value="P:cell division"/>
    <property type="evidence" value="ECO:0007669"/>
    <property type="project" value="UniProtKB-KW"/>
</dbReference>
<dbReference type="AlphaFoldDB" id="A0A154PPA9"/>
<evidence type="ECO:0000313" key="5">
    <source>
        <dbReference type="Proteomes" id="UP000076502"/>
    </source>
</evidence>
<keyword evidence="2" id="KW-0106">Calcium</keyword>
<evidence type="ECO:0000259" key="3">
    <source>
        <dbReference type="PROSITE" id="PS50222"/>
    </source>
</evidence>
<sequence>MSSIRKSVITENDKKRLKESFYLMDSNADGYLDYHETKAALRALGFTVKKSYVLAIIRMYDKHGRNKILLEKLSKRSFLDEIKIAFKLLTNNSTCDKITLEDLQIFNEKLECNLTLEEMELMIKEFDLDQDGSSKDDFSPLIKLDIIFFVF</sequence>
<name>A0A154PPA9_DUFNO</name>
<dbReference type="InterPro" id="IPR002048">
    <property type="entry name" value="EF_hand_dom"/>
</dbReference>
<gene>
    <name evidence="4" type="ORF">WN55_05129</name>
</gene>
<accession>A0A154PPA9</accession>
<dbReference type="Proteomes" id="UP000076502">
    <property type="component" value="Unassembled WGS sequence"/>
</dbReference>
<dbReference type="Pfam" id="PF13499">
    <property type="entry name" value="EF-hand_7"/>
    <property type="match status" value="1"/>
</dbReference>
<dbReference type="InterPro" id="IPR050230">
    <property type="entry name" value="CALM/Myosin/TropC-like"/>
</dbReference>
<dbReference type="PROSITE" id="PS50222">
    <property type="entry name" value="EF_HAND_2"/>
    <property type="match status" value="1"/>
</dbReference>
<dbReference type="InterPro" id="IPR011992">
    <property type="entry name" value="EF-hand-dom_pair"/>
</dbReference>
<dbReference type="GO" id="GO:0016460">
    <property type="term" value="C:myosin II complex"/>
    <property type="evidence" value="ECO:0007669"/>
    <property type="project" value="TreeGrafter"/>
</dbReference>
<proteinExistence type="predicted"/>
<evidence type="ECO:0000313" key="4">
    <source>
        <dbReference type="EMBL" id="KZC13577.1"/>
    </source>
</evidence>
<reference evidence="4 5" key="1">
    <citation type="submission" date="2015-07" db="EMBL/GenBank/DDBJ databases">
        <title>The genome of Dufourea novaeangliae.</title>
        <authorList>
            <person name="Pan H."/>
            <person name="Kapheim K."/>
        </authorList>
    </citation>
    <scope>NUCLEOTIDE SEQUENCE [LARGE SCALE GENOMIC DNA]</scope>
    <source>
        <strain evidence="4">0120121106</strain>
        <tissue evidence="4">Whole body</tissue>
    </source>
</reference>
<dbReference type="PANTHER" id="PTHR23048:SF59">
    <property type="entry name" value="EF-HAND SUPERFAMILY PROTEIN"/>
    <property type="match status" value="1"/>
</dbReference>
<dbReference type="PANTHER" id="PTHR23048">
    <property type="entry name" value="MYOSIN LIGHT CHAIN 1, 3"/>
    <property type="match status" value="1"/>
</dbReference>
<keyword evidence="4" id="KW-0132">Cell division</keyword>
<keyword evidence="4" id="KW-0131">Cell cycle</keyword>
<dbReference type="EMBL" id="KQ435007">
    <property type="protein sequence ID" value="KZC13577.1"/>
    <property type="molecule type" value="Genomic_DNA"/>
</dbReference>
<evidence type="ECO:0000256" key="1">
    <source>
        <dbReference type="ARBA" id="ARBA00022737"/>
    </source>
</evidence>
<organism evidence="4 5">
    <name type="scientific">Dufourea novaeangliae</name>
    <name type="common">Sweat bee</name>
    <dbReference type="NCBI Taxonomy" id="178035"/>
    <lineage>
        <taxon>Eukaryota</taxon>
        <taxon>Metazoa</taxon>
        <taxon>Ecdysozoa</taxon>
        <taxon>Arthropoda</taxon>
        <taxon>Hexapoda</taxon>
        <taxon>Insecta</taxon>
        <taxon>Pterygota</taxon>
        <taxon>Neoptera</taxon>
        <taxon>Endopterygota</taxon>
        <taxon>Hymenoptera</taxon>
        <taxon>Apocrita</taxon>
        <taxon>Aculeata</taxon>
        <taxon>Apoidea</taxon>
        <taxon>Anthophila</taxon>
        <taxon>Halictidae</taxon>
        <taxon>Rophitinae</taxon>
        <taxon>Dufourea</taxon>
    </lineage>
</organism>
<dbReference type="STRING" id="178035.A0A154PPA9"/>
<dbReference type="SUPFAM" id="SSF47473">
    <property type="entry name" value="EF-hand"/>
    <property type="match status" value="1"/>
</dbReference>
<dbReference type="GO" id="GO:0005509">
    <property type="term" value="F:calcium ion binding"/>
    <property type="evidence" value="ECO:0007669"/>
    <property type="project" value="InterPro"/>
</dbReference>
<dbReference type="Gene3D" id="1.10.238.10">
    <property type="entry name" value="EF-hand"/>
    <property type="match status" value="2"/>
</dbReference>
<keyword evidence="1" id="KW-0677">Repeat</keyword>
<evidence type="ECO:0000256" key="2">
    <source>
        <dbReference type="ARBA" id="ARBA00022837"/>
    </source>
</evidence>
<keyword evidence="5" id="KW-1185">Reference proteome</keyword>
<protein>
    <submittedName>
        <fullName evidence="4">Cell division control protein 31</fullName>
    </submittedName>
</protein>